<organism evidence="1">
    <name type="scientific">Medicago truncatula</name>
    <name type="common">Barrel medic</name>
    <name type="synonym">Medicago tribuloides</name>
    <dbReference type="NCBI Taxonomy" id="3880"/>
    <lineage>
        <taxon>Eukaryota</taxon>
        <taxon>Viridiplantae</taxon>
        <taxon>Streptophyta</taxon>
        <taxon>Embryophyta</taxon>
        <taxon>Tracheophyta</taxon>
        <taxon>Spermatophyta</taxon>
        <taxon>Magnoliopsida</taxon>
        <taxon>eudicotyledons</taxon>
        <taxon>Gunneridae</taxon>
        <taxon>Pentapetalae</taxon>
        <taxon>rosids</taxon>
        <taxon>fabids</taxon>
        <taxon>Fabales</taxon>
        <taxon>Fabaceae</taxon>
        <taxon>Papilionoideae</taxon>
        <taxon>50 kb inversion clade</taxon>
        <taxon>NPAAA clade</taxon>
        <taxon>Hologalegina</taxon>
        <taxon>IRL clade</taxon>
        <taxon>Trifolieae</taxon>
        <taxon>Medicago</taxon>
    </lineage>
</organism>
<sequence length="60" mass="6623">MMVVVVEDSFGVVNVLGEGFPAGMRVLAVDDDPTYLKVLEKQLLTCNYNGSLPFFFVHSI</sequence>
<protein>
    <recommendedName>
        <fullName evidence="2">Response regulatory domain-containing protein</fullName>
    </recommendedName>
</protein>
<evidence type="ECO:0008006" key="2">
    <source>
        <dbReference type="Google" id="ProtNLM"/>
    </source>
</evidence>
<dbReference type="Proteomes" id="UP000265566">
    <property type="component" value="Chromosome 4"/>
</dbReference>
<name>A0A396IIE5_MEDTR</name>
<dbReference type="AlphaFoldDB" id="A0A396IIE5"/>
<evidence type="ECO:0000313" key="1">
    <source>
        <dbReference type="EMBL" id="RHN64930.1"/>
    </source>
</evidence>
<dbReference type="Gramene" id="rna27811">
    <property type="protein sequence ID" value="RHN64930.1"/>
    <property type="gene ID" value="gene27811"/>
</dbReference>
<accession>A0A396IIE5</accession>
<gene>
    <name evidence="1" type="ORF">MtrunA17_Chr4g0074431</name>
</gene>
<reference evidence="1" key="1">
    <citation type="journal article" date="2018" name="Nat. Plants">
        <title>Whole-genome landscape of Medicago truncatula symbiotic genes.</title>
        <authorList>
            <person name="Pecrix Y."/>
            <person name="Gamas P."/>
            <person name="Carrere S."/>
        </authorList>
    </citation>
    <scope>NUCLEOTIDE SEQUENCE</scope>
    <source>
        <tissue evidence="1">Leaves</tissue>
    </source>
</reference>
<proteinExistence type="predicted"/>
<comment type="caution">
    <text evidence="1">The sequence shown here is derived from an EMBL/GenBank/DDBJ whole genome shotgun (WGS) entry which is preliminary data.</text>
</comment>
<dbReference type="EMBL" id="PSQE01000004">
    <property type="protein sequence ID" value="RHN64930.1"/>
    <property type="molecule type" value="Genomic_DNA"/>
</dbReference>